<evidence type="ECO:0000256" key="1">
    <source>
        <dbReference type="SAM" id="Coils"/>
    </source>
</evidence>
<dbReference type="PROSITE" id="PS50802">
    <property type="entry name" value="OTU"/>
    <property type="match status" value="1"/>
</dbReference>
<dbReference type="EMBL" id="KV454476">
    <property type="protein sequence ID" value="ODV62821.1"/>
    <property type="molecule type" value="Genomic_DNA"/>
</dbReference>
<dbReference type="InterPro" id="IPR050704">
    <property type="entry name" value="Peptidase_C85-like"/>
</dbReference>
<dbReference type="CDD" id="cd22762">
    <property type="entry name" value="OTU_fungi_OTU2-like"/>
    <property type="match status" value="1"/>
</dbReference>
<dbReference type="GO" id="GO:0016579">
    <property type="term" value="P:protein deubiquitination"/>
    <property type="evidence" value="ECO:0007669"/>
    <property type="project" value="TreeGrafter"/>
</dbReference>
<reference evidence="4" key="1">
    <citation type="submission" date="2016-05" db="EMBL/GenBank/DDBJ databases">
        <title>Comparative genomics of biotechnologically important yeasts.</title>
        <authorList>
            <consortium name="DOE Joint Genome Institute"/>
            <person name="Riley R."/>
            <person name="Haridas S."/>
            <person name="Wolfe K.H."/>
            <person name="Lopes M.R."/>
            <person name="Hittinger C.T."/>
            <person name="Goker M."/>
            <person name="Salamov A."/>
            <person name="Wisecaver J."/>
            <person name="Long T.M."/>
            <person name="Aerts A.L."/>
            <person name="Barry K."/>
            <person name="Choi C."/>
            <person name="Clum A."/>
            <person name="Coughlan A.Y."/>
            <person name="Deshpande S."/>
            <person name="Douglass A.P."/>
            <person name="Hanson S.J."/>
            <person name="Klenk H.-P."/>
            <person name="Labutti K."/>
            <person name="Lapidus A."/>
            <person name="Lindquist E."/>
            <person name="Lipzen A."/>
            <person name="Meier-Kolthoff J.P."/>
            <person name="Ohm R.A."/>
            <person name="Otillar R.P."/>
            <person name="Pangilinan J."/>
            <person name="Peng Y."/>
            <person name="Rokas A."/>
            <person name="Rosa C.A."/>
            <person name="Scheuner C."/>
            <person name="Sibirny A.A."/>
            <person name="Slot J.C."/>
            <person name="Stielow J.B."/>
            <person name="Sun H."/>
            <person name="Kurtzman C.P."/>
            <person name="Blackwell M."/>
            <person name="Grigoriev I.V."/>
            <person name="Jeffries T.W."/>
        </authorList>
    </citation>
    <scope>NUCLEOTIDE SEQUENCE [LARGE SCALE GENOMIC DNA]</scope>
    <source>
        <strain evidence="4">DSM 1968</strain>
    </source>
</reference>
<dbReference type="InParanoid" id="A0A1D2VMI1"/>
<evidence type="ECO:0000259" key="2">
    <source>
        <dbReference type="PROSITE" id="PS50802"/>
    </source>
</evidence>
<dbReference type="STRING" id="1344418.A0A1D2VMI1"/>
<proteinExistence type="predicted"/>
<dbReference type="PANTHER" id="PTHR12419:SF10">
    <property type="entry name" value="DEUBIQUITINASE OTUD6B"/>
    <property type="match status" value="1"/>
</dbReference>
<keyword evidence="4" id="KW-1185">Reference proteome</keyword>
<feature type="domain" description="OTU" evidence="2">
    <location>
        <begin position="180"/>
        <end position="318"/>
    </location>
</feature>
<dbReference type="PANTHER" id="PTHR12419">
    <property type="entry name" value="OTU DOMAIN CONTAINING PROTEIN"/>
    <property type="match status" value="1"/>
</dbReference>
<feature type="coiled-coil region" evidence="1">
    <location>
        <begin position="15"/>
        <end position="54"/>
    </location>
</feature>
<dbReference type="GeneID" id="30963934"/>
<dbReference type="FunCoup" id="A0A1D2VMI1">
    <property type="interactions" value="674"/>
</dbReference>
<sequence>MDEQEKSQNAEKVLLAKHRKENRDLISTITGLKKQATKKTRKSILNRCKDLQENLRKRHEIEIAQQKLVGKEDNESHTDNTSNNIGTLLVGSENFLTEKVSNNKNKIKENSKDPKNIFRGTVSTEFRKGSKKNRQKERLNKRKAKIEQIKTEAQNESLLEINFRQLEQETFKELLKLNNLSEFEVPADGNCLFASIQDQLKERYHIESNIEQLRSVASDVIAKDPETYAPYLFDEETLKIKDINEYCKKIKFGNYWGSDLEILAISKFYGIPITVIIAGGSPIKFNESLKSAIKPDLKLAFYQHSYGLGEHYNSLRDY</sequence>
<dbReference type="AlphaFoldDB" id="A0A1D2VMI1"/>
<dbReference type="OrthoDB" id="415023at2759"/>
<evidence type="ECO:0000313" key="3">
    <source>
        <dbReference type="EMBL" id="ODV62821.1"/>
    </source>
</evidence>
<keyword evidence="1" id="KW-0175">Coiled coil</keyword>
<dbReference type="Gene3D" id="3.90.70.80">
    <property type="match status" value="1"/>
</dbReference>
<dbReference type="InterPro" id="IPR049771">
    <property type="entry name" value="OTU2-like_OTU"/>
</dbReference>
<dbReference type="Proteomes" id="UP000095038">
    <property type="component" value="Unassembled WGS sequence"/>
</dbReference>
<accession>A0A1D2VMI1</accession>
<dbReference type="GO" id="GO:0004843">
    <property type="term" value="F:cysteine-type deubiquitinase activity"/>
    <property type="evidence" value="ECO:0007669"/>
    <property type="project" value="TreeGrafter"/>
</dbReference>
<dbReference type="RefSeq" id="XP_020049128.1">
    <property type="nucleotide sequence ID" value="XM_020190298.1"/>
</dbReference>
<dbReference type="Pfam" id="PF02338">
    <property type="entry name" value="OTU"/>
    <property type="match status" value="1"/>
</dbReference>
<organism evidence="3 4">
    <name type="scientific">Ascoidea rubescens DSM 1968</name>
    <dbReference type="NCBI Taxonomy" id="1344418"/>
    <lineage>
        <taxon>Eukaryota</taxon>
        <taxon>Fungi</taxon>
        <taxon>Dikarya</taxon>
        <taxon>Ascomycota</taxon>
        <taxon>Saccharomycotina</taxon>
        <taxon>Saccharomycetes</taxon>
        <taxon>Ascoideaceae</taxon>
        <taxon>Ascoidea</taxon>
    </lineage>
</organism>
<gene>
    <name evidence="3" type="ORF">ASCRUDRAFT_31738</name>
</gene>
<dbReference type="InterPro" id="IPR038765">
    <property type="entry name" value="Papain-like_cys_pep_sf"/>
</dbReference>
<evidence type="ECO:0000313" key="4">
    <source>
        <dbReference type="Proteomes" id="UP000095038"/>
    </source>
</evidence>
<protein>
    <submittedName>
        <fullName evidence="3">Cysteine proteinase</fullName>
    </submittedName>
</protein>
<name>A0A1D2VMI1_9ASCO</name>
<dbReference type="InterPro" id="IPR003323">
    <property type="entry name" value="OTU_dom"/>
</dbReference>
<dbReference type="SUPFAM" id="SSF54001">
    <property type="entry name" value="Cysteine proteinases"/>
    <property type="match status" value="1"/>
</dbReference>